<accession>A0A0S2W5F1</accession>
<feature type="transmembrane region" description="Helical" evidence="1">
    <location>
        <begin position="6"/>
        <end position="29"/>
    </location>
</feature>
<protein>
    <submittedName>
        <fullName evidence="2">Uncharacterized protein</fullName>
    </submittedName>
</protein>
<reference evidence="3 5" key="3">
    <citation type="submission" date="2018-04" db="EMBL/GenBank/DDBJ databases">
        <title>Genomic Encyclopedia of Type Strains, Phase IV (KMG-IV): sequencing the most valuable type-strain genomes for metagenomic binning, comparative biology and taxonomic classification.</title>
        <authorList>
            <person name="Goeker M."/>
        </authorList>
    </citation>
    <scope>NUCLEOTIDE SEQUENCE [LARGE SCALE GENOMIC DNA]</scope>
    <source>
        <strain evidence="3 5">DSM 26588</strain>
    </source>
</reference>
<dbReference type="EMBL" id="QEKK01000009">
    <property type="protein sequence ID" value="PVY47383.1"/>
    <property type="molecule type" value="Genomic_DNA"/>
</dbReference>
<dbReference type="Proteomes" id="UP000064844">
    <property type="component" value="Chromosome"/>
</dbReference>
<dbReference type="Proteomes" id="UP000245778">
    <property type="component" value="Unassembled WGS sequence"/>
</dbReference>
<dbReference type="RefSeq" id="WP_058118039.1">
    <property type="nucleotide sequence ID" value="NZ_CALICV010000079.1"/>
</dbReference>
<organism evidence="2 4">
    <name type="scientific">Intestinimonas butyriciproducens</name>
    <dbReference type="NCBI Taxonomy" id="1297617"/>
    <lineage>
        <taxon>Bacteria</taxon>
        <taxon>Bacillati</taxon>
        <taxon>Bacillota</taxon>
        <taxon>Clostridia</taxon>
        <taxon>Eubacteriales</taxon>
        <taxon>Intestinimonas</taxon>
    </lineage>
</organism>
<evidence type="ECO:0000256" key="1">
    <source>
        <dbReference type="SAM" id="Phobius"/>
    </source>
</evidence>
<keyword evidence="1" id="KW-0472">Membrane</keyword>
<reference evidence="4" key="2">
    <citation type="submission" date="2015-04" db="EMBL/GenBank/DDBJ databases">
        <title>A butyrogenic pathway from the amino acid lysine in a human gut commensal.</title>
        <authorList>
            <person name="de Vos W.M."/>
            <person name="Bui N.T.P."/>
            <person name="Plugge C.M."/>
            <person name="Ritari J."/>
        </authorList>
    </citation>
    <scope>NUCLEOTIDE SEQUENCE [LARGE SCALE GENOMIC DNA]</scope>
    <source>
        <strain evidence="4">AF211</strain>
    </source>
</reference>
<feature type="transmembrane region" description="Helical" evidence="1">
    <location>
        <begin position="50"/>
        <end position="67"/>
    </location>
</feature>
<evidence type="ECO:0000313" key="5">
    <source>
        <dbReference type="Proteomes" id="UP000245778"/>
    </source>
</evidence>
<dbReference type="GeneID" id="93228667"/>
<evidence type="ECO:0000313" key="4">
    <source>
        <dbReference type="Proteomes" id="UP000064844"/>
    </source>
</evidence>
<dbReference type="EMBL" id="CP011307">
    <property type="protein sequence ID" value="ALP94581.1"/>
    <property type="molecule type" value="Genomic_DNA"/>
</dbReference>
<keyword evidence="4" id="KW-1185">Reference proteome</keyword>
<gene>
    <name evidence="3" type="ORF">C7373_10942</name>
    <name evidence="2" type="ORF">IB211_02190c</name>
</gene>
<dbReference type="KEGG" id="ibu:IB211_02190c"/>
<name>A0A0S2W5F1_9FIRM</name>
<evidence type="ECO:0000313" key="2">
    <source>
        <dbReference type="EMBL" id="ALP94581.1"/>
    </source>
</evidence>
<sequence>MNGTGRMFAAGVIVAVTGTVYLTGAKWISGRSGRGGGPKRRLTVGDLRRRGAVLLAVGALIIAAAFLL</sequence>
<keyword evidence="1" id="KW-1133">Transmembrane helix</keyword>
<dbReference type="AlphaFoldDB" id="A0A0S2W5F1"/>
<reference evidence="2 4" key="1">
    <citation type="journal article" date="2015" name="Nat. Commun.">
        <title>Production of butyrate from lysine and the Amadori product fructoselysine by a human gut commensal.</title>
        <authorList>
            <person name="Bui T.P."/>
            <person name="Ritari J."/>
            <person name="Boeren S."/>
            <person name="de Waard P."/>
            <person name="Plugge C.M."/>
            <person name="de Vos W.M."/>
        </authorList>
    </citation>
    <scope>NUCLEOTIDE SEQUENCE [LARGE SCALE GENOMIC DNA]</scope>
    <source>
        <strain evidence="2 4">AF211</strain>
    </source>
</reference>
<keyword evidence="1" id="KW-0812">Transmembrane</keyword>
<evidence type="ECO:0000313" key="3">
    <source>
        <dbReference type="EMBL" id="PVY47383.1"/>
    </source>
</evidence>
<proteinExistence type="predicted"/>
<dbReference type="STRING" id="1297617.IB211_02190c"/>